<dbReference type="Proteomes" id="UP000273326">
    <property type="component" value="Chromosome"/>
</dbReference>
<name>A0A3Q9BJA3_9LACT</name>
<organism evidence="2 3">
    <name type="scientific">Jeotgalibaca ciconiae</name>
    <dbReference type="NCBI Taxonomy" id="2496265"/>
    <lineage>
        <taxon>Bacteria</taxon>
        <taxon>Bacillati</taxon>
        <taxon>Bacillota</taxon>
        <taxon>Bacilli</taxon>
        <taxon>Lactobacillales</taxon>
        <taxon>Carnobacteriaceae</taxon>
        <taxon>Jeotgalibaca</taxon>
    </lineage>
</organism>
<evidence type="ECO:0000313" key="3">
    <source>
        <dbReference type="Proteomes" id="UP000273326"/>
    </source>
</evidence>
<dbReference type="RefSeq" id="WP_126108760.1">
    <property type="nucleotide sequence ID" value="NZ_CP034465.1"/>
</dbReference>
<accession>A0A3Q9BJA3</accession>
<keyword evidence="1" id="KW-0472">Membrane</keyword>
<sequence length="179" mass="21067">MFEVNFFEKKQRNLLPHLMSGIFAILFIAMGIYFFLSYTHYVQTDETNKNWLREEADQLAISRQMEKYDQLTKRLTENKAIFEGKQYPMSGVVRELAAQVPNEEKSISIFGLNESNQATLVLEKMSIDEISETINRFNELPYIKNTHLIRIENQTSEPESLVELRVELDEEILREEVRP</sequence>
<keyword evidence="1" id="KW-1133">Transmembrane helix</keyword>
<keyword evidence="1" id="KW-0812">Transmembrane</keyword>
<evidence type="ECO:0000256" key="1">
    <source>
        <dbReference type="SAM" id="Phobius"/>
    </source>
</evidence>
<proteinExistence type="predicted"/>
<dbReference type="KEGG" id="jeh:EJN90_02720"/>
<gene>
    <name evidence="2" type="ORF">EJN90_02720</name>
</gene>
<protein>
    <submittedName>
        <fullName evidence="2">Uncharacterized protein</fullName>
    </submittedName>
</protein>
<evidence type="ECO:0000313" key="2">
    <source>
        <dbReference type="EMBL" id="AZP03670.1"/>
    </source>
</evidence>
<dbReference type="OrthoDB" id="2968637at2"/>
<feature type="transmembrane region" description="Helical" evidence="1">
    <location>
        <begin position="21"/>
        <end position="41"/>
    </location>
</feature>
<dbReference type="AlphaFoldDB" id="A0A3Q9BJA3"/>
<dbReference type="EMBL" id="CP034465">
    <property type="protein sequence ID" value="AZP03670.1"/>
    <property type="molecule type" value="Genomic_DNA"/>
</dbReference>
<keyword evidence="3" id="KW-1185">Reference proteome</keyword>
<reference evidence="3" key="1">
    <citation type="submission" date="2018-12" db="EMBL/GenBank/DDBJ databases">
        <title>Complete genome sequencing of Jeotgalibaca sp. H21T32.</title>
        <authorList>
            <person name="Bae J.-W."/>
            <person name="Lee S.-Y."/>
        </authorList>
    </citation>
    <scope>NUCLEOTIDE SEQUENCE [LARGE SCALE GENOMIC DNA]</scope>
    <source>
        <strain evidence="3">H21T32</strain>
    </source>
</reference>